<evidence type="ECO:0000259" key="1">
    <source>
        <dbReference type="Pfam" id="PF08241"/>
    </source>
</evidence>
<dbReference type="Proteomes" id="UP000190367">
    <property type="component" value="Unassembled WGS sequence"/>
</dbReference>
<gene>
    <name evidence="2" type="ORF">SAMN04488128_108105</name>
</gene>
<dbReference type="InterPro" id="IPR029063">
    <property type="entry name" value="SAM-dependent_MTases_sf"/>
</dbReference>
<feature type="domain" description="Methyltransferase type 11" evidence="1">
    <location>
        <begin position="101"/>
        <end position="195"/>
    </location>
</feature>
<reference evidence="3" key="1">
    <citation type="submission" date="2017-02" db="EMBL/GenBank/DDBJ databases">
        <authorList>
            <person name="Varghese N."/>
            <person name="Submissions S."/>
        </authorList>
    </citation>
    <scope>NUCLEOTIDE SEQUENCE [LARGE SCALE GENOMIC DNA]</scope>
    <source>
        <strain evidence="3">DSM 22224</strain>
    </source>
</reference>
<dbReference type="PANTHER" id="PTHR43591">
    <property type="entry name" value="METHYLTRANSFERASE"/>
    <property type="match status" value="1"/>
</dbReference>
<dbReference type="AlphaFoldDB" id="A0A1T4U2Y2"/>
<name>A0A1T4U2Y2_9BACT</name>
<dbReference type="Gene3D" id="3.40.50.150">
    <property type="entry name" value="Vaccinia Virus protein VP39"/>
    <property type="match status" value="1"/>
</dbReference>
<dbReference type="InterPro" id="IPR013216">
    <property type="entry name" value="Methyltransf_11"/>
</dbReference>
<protein>
    <submittedName>
        <fullName evidence="2">Ubiquinone/menaquinone biosynthesis C-methylase UbiE</fullName>
    </submittedName>
</protein>
<proteinExistence type="predicted"/>
<organism evidence="2 3">
    <name type="scientific">Chitinophaga eiseniae</name>
    <dbReference type="NCBI Taxonomy" id="634771"/>
    <lineage>
        <taxon>Bacteria</taxon>
        <taxon>Pseudomonadati</taxon>
        <taxon>Bacteroidota</taxon>
        <taxon>Chitinophagia</taxon>
        <taxon>Chitinophagales</taxon>
        <taxon>Chitinophagaceae</taxon>
        <taxon>Chitinophaga</taxon>
    </lineage>
</organism>
<keyword evidence="3" id="KW-1185">Reference proteome</keyword>
<evidence type="ECO:0000313" key="3">
    <source>
        <dbReference type="Proteomes" id="UP000190367"/>
    </source>
</evidence>
<dbReference type="RefSeq" id="WP_159456257.1">
    <property type="nucleotide sequence ID" value="NZ_FUWZ01000008.1"/>
</dbReference>
<dbReference type="STRING" id="634771.SAMN04488128_108105"/>
<keyword evidence="2" id="KW-0489">Methyltransferase</keyword>
<sequence>MNIRELAAMLINPYNHQSLHPVGEQHLEDVSGNRIPVVNGIPDFLALEKIGGMNKKHQRLYDNLSPFNDIAERVVSLFVDMDKLRREWLADVEVKPGDKILETSVGSGWNIKALPRFGDYYGLDISGGMLRQAARNMTKWNRTVQLFRGNAEYLPFKDHTFDCVFHAGGLHFFDNRVRAIREMVRVARRGSRIVIIDETAPHIRKQYRRLPSVKGYLNNGANEAMRALVPLELIPGNMRELEVKLLDHGRMYQLSFRTA</sequence>
<keyword evidence="2" id="KW-0808">Transferase</keyword>
<dbReference type="GO" id="GO:0032259">
    <property type="term" value="P:methylation"/>
    <property type="evidence" value="ECO:0007669"/>
    <property type="project" value="UniProtKB-KW"/>
</dbReference>
<keyword evidence="2" id="KW-0830">Ubiquinone</keyword>
<dbReference type="SUPFAM" id="SSF53335">
    <property type="entry name" value="S-adenosyl-L-methionine-dependent methyltransferases"/>
    <property type="match status" value="1"/>
</dbReference>
<dbReference type="EMBL" id="FUWZ01000008">
    <property type="protein sequence ID" value="SKA47115.1"/>
    <property type="molecule type" value="Genomic_DNA"/>
</dbReference>
<dbReference type="PANTHER" id="PTHR43591:SF24">
    <property type="entry name" value="2-METHOXY-6-POLYPRENYL-1,4-BENZOQUINOL METHYLASE, MITOCHONDRIAL"/>
    <property type="match status" value="1"/>
</dbReference>
<accession>A0A1T4U2Y2</accession>
<dbReference type="GO" id="GO:0008757">
    <property type="term" value="F:S-adenosylmethionine-dependent methyltransferase activity"/>
    <property type="evidence" value="ECO:0007669"/>
    <property type="project" value="InterPro"/>
</dbReference>
<evidence type="ECO:0000313" key="2">
    <source>
        <dbReference type="EMBL" id="SKA47115.1"/>
    </source>
</evidence>
<dbReference type="OrthoDB" id="9795634at2"/>
<dbReference type="Pfam" id="PF08241">
    <property type="entry name" value="Methyltransf_11"/>
    <property type="match status" value="1"/>
</dbReference>